<reference evidence="3 4" key="1">
    <citation type="journal article" date="2024" name="Int. J. Mol. Sci.">
        <title>Exploration of Alicyclobacillus spp. Genome in Search of Antibiotic Resistance.</title>
        <authorList>
            <person name="Bucka-Kolendo J."/>
            <person name="Kiousi D.E."/>
            <person name="Dekowska A."/>
            <person name="Mikolajczuk-Szczyrba A."/>
            <person name="Karadedos D.M."/>
            <person name="Michael P."/>
            <person name="Galanis A."/>
            <person name="Sokolowska B."/>
        </authorList>
    </citation>
    <scope>NUCLEOTIDE SEQUENCE [LARGE SCALE GENOMIC DNA]</scope>
    <source>
        <strain evidence="3 4">KKP 3000</strain>
    </source>
</reference>
<proteinExistence type="predicted"/>
<keyword evidence="1" id="KW-0812">Transmembrane</keyword>
<keyword evidence="1" id="KW-1133">Transmembrane helix</keyword>
<evidence type="ECO:0000313" key="3">
    <source>
        <dbReference type="EMBL" id="MFB5189155.1"/>
    </source>
</evidence>
<protein>
    <submittedName>
        <fullName evidence="3">Tripartite tricarboxylate transporter TctB family protein</fullName>
    </submittedName>
</protein>
<dbReference type="Pfam" id="PF07331">
    <property type="entry name" value="TctB"/>
    <property type="match status" value="1"/>
</dbReference>
<keyword evidence="4" id="KW-1185">Reference proteome</keyword>
<sequence length="166" mass="18652">MNIRKSVDHVIFDFVLLAVFIAFIIIGAGYQPMARQLPLPISIIGGLFIFVLVLSDLFPVVERVIPLVGRQGIGGQVRETQTDANGDGNTESMSPKAWLRLLRIVCWLIVLIVAMKYISYLLATGCFVFLLTWVEGRVTWWKSLISAVGTVVFFYIVFNLFLHVAF</sequence>
<organism evidence="3 4">
    <name type="scientific">Alicyclobacillus fastidiosus</name>
    <dbReference type="NCBI Taxonomy" id="392011"/>
    <lineage>
        <taxon>Bacteria</taxon>
        <taxon>Bacillati</taxon>
        <taxon>Bacillota</taxon>
        <taxon>Bacilli</taxon>
        <taxon>Bacillales</taxon>
        <taxon>Alicyclobacillaceae</taxon>
        <taxon>Alicyclobacillus</taxon>
    </lineage>
</organism>
<dbReference type="InterPro" id="IPR009936">
    <property type="entry name" value="DUF1468"/>
</dbReference>
<dbReference type="Proteomes" id="UP001579974">
    <property type="component" value="Unassembled WGS sequence"/>
</dbReference>
<feature type="transmembrane region" description="Helical" evidence="1">
    <location>
        <begin position="39"/>
        <end position="61"/>
    </location>
</feature>
<feature type="transmembrane region" description="Helical" evidence="1">
    <location>
        <begin position="101"/>
        <end position="134"/>
    </location>
</feature>
<evidence type="ECO:0000256" key="1">
    <source>
        <dbReference type="SAM" id="Phobius"/>
    </source>
</evidence>
<accession>A0ABV5AA69</accession>
<feature type="domain" description="DUF1468" evidence="2">
    <location>
        <begin position="15"/>
        <end position="165"/>
    </location>
</feature>
<name>A0ABV5AA69_9BACL</name>
<dbReference type="RefSeq" id="WP_275472700.1">
    <property type="nucleotide sequence ID" value="NZ_CP162940.1"/>
</dbReference>
<gene>
    <name evidence="3" type="ORF">KKP3000_002154</name>
</gene>
<comment type="caution">
    <text evidence="3">The sequence shown here is derived from an EMBL/GenBank/DDBJ whole genome shotgun (WGS) entry which is preliminary data.</text>
</comment>
<keyword evidence="1" id="KW-0472">Membrane</keyword>
<dbReference type="EMBL" id="JBDXSU010000002">
    <property type="protein sequence ID" value="MFB5189155.1"/>
    <property type="molecule type" value="Genomic_DNA"/>
</dbReference>
<evidence type="ECO:0000313" key="4">
    <source>
        <dbReference type="Proteomes" id="UP001579974"/>
    </source>
</evidence>
<feature type="transmembrane region" description="Helical" evidence="1">
    <location>
        <begin position="140"/>
        <end position="162"/>
    </location>
</feature>
<evidence type="ECO:0000259" key="2">
    <source>
        <dbReference type="Pfam" id="PF07331"/>
    </source>
</evidence>
<feature type="transmembrane region" description="Helical" evidence="1">
    <location>
        <begin position="12"/>
        <end position="33"/>
    </location>
</feature>